<dbReference type="SFLD" id="SFLDG01140">
    <property type="entry name" value="C2.B:_Phosphomannomutase_and_P"/>
    <property type="match status" value="1"/>
</dbReference>
<dbReference type="NCBIfam" id="TIGR00099">
    <property type="entry name" value="Cof-subfamily"/>
    <property type="match status" value="1"/>
</dbReference>
<dbReference type="Gene3D" id="3.30.1240.10">
    <property type="match status" value="1"/>
</dbReference>
<proteinExistence type="predicted"/>
<dbReference type="PANTHER" id="PTHR10000">
    <property type="entry name" value="PHOSPHOSERINE PHOSPHATASE"/>
    <property type="match status" value="1"/>
</dbReference>
<dbReference type="EMBL" id="JACOOZ010000004">
    <property type="protein sequence ID" value="MBC5667780.1"/>
    <property type="molecule type" value="Genomic_DNA"/>
</dbReference>
<dbReference type="SFLD" id="SFLDS00003">
    <property type="entry name" value="Haloacid_Dehalogenase"/>
    <property type="match status" value="1"/>
</dbReference>
<name>A0ABR7F4R7_9FIRM</name>
<evidence type="ECO:0000313" key="1">
    <source>
        <dbReference type="EMBL" id="MBC5667780.1"/>
    </source>
</evidence>
<accession>A0ABR7F4R7</accession>
<gene>
    <name evidence="1" type="ORF">H8S00_07290</name>
</gene>
<sequence>MNIKLIATDVDGTLVADDHLTIPPININAFRKAKENGALIAVSTGRPYSLTKRECDLLGCVDYLILSNGAAVVDMHSAKVLCSCYLPFKSLERILSVFEKYPLVYEIYADGAGYITDYTYEHYFEAKGLPEVFLTEYRKIMERCDSPWDIIRTKNVEKFNVSHIPDECIEPLMKDLSEISDLVYSAGYKGNMEITAVGADKGNGLKWLADFLGINSENIMAFGDSGNDATMLEYAGCSYALKTGNDLAKEKAKFITTEGNADGGVGITIEEWLKNGKI</sequence>
<evidence type="ECO:0000313" key="2">
    <source>
        <dbReference type="Proteomes" id="UP000597877"/>
    </source>
</evidence>
<dbReference type="RefSeq" id="WP_186840326.1">
    <property type="nucleotide sequence ID" value="NZ_JACOOZ010000004.1"/>
</dbReference>
<dbReference type="PANTHER" id="PTHR10000:SF8">
    <property type="entry name" value="HAD SUPERFAMILY HYDROLASE-LIKE, TYPE 3"/>
    <property type="match status" value="1"/>
</dbReference>
<dbReference type="PROSITE" id="PS01228">
    <property type="entry name" value="COF_1"/>
    <property type="match status" value="1"/>
</dbReference>
<organism evidence="1 2">
    <name type="scientific">Eubacterium segne</name>
    <dbReference type="NCBI Taxonomy" id="2763045"/>
    <lineage>
        <taxon>Bacteria</taxon>
        <taxon>Bacillati</taxon>
        <taxon>Bacillota</taxon>
        <taxon>Clostridia</taxon>
        <taxon>Eubacteriales</taxon>
        <taxon>Eubacteriaceae</taxon>
        <taxon>Eubacterium</taxon>
    </lineage>
</organism>
<keyword evidence="2" id="KW-1185">Reference proteome</keyword>
<dbReference type="Proteomes" id="UP000597877">
    <property type="component" value="Unassembled WGS sequence"/>
</dbReference>
<dbReference type="Gene3D" id="3.40.50.1000">
    <property type="entry name" value="HAD superfamily/HAD-like"/>
    <property type="match status" value="1"/>
</dbReference>
<dbReference type="Pfam" id="PF08282">
    <property type="entry name" value="Hydrolase_3"/>
    <property type="match status" value="1"/>
</dbReference>
<dbReference type="PROSITE" id="PS01229">
    <property type="entry name" value="COF_2"/>
    <property type="match status" value="1"/>
</dbReference>
<dbReference type="InterPro" id="IPR023214">
    <property type="entry name" value="HAD_sf"/>
</dbReference>
<dbReference type="SUPFAM" id="SSF56784">
    <property type="entry name" value="HAD-like"/>
    <property type="match status" value="1"/>
</dbReference>
<dbReference type="InterPro" id="IPR000150">
    <property type="entry name" value="Cof"/>
</dbReference>
<comment type="caution">
    <text evidence="1">The sequence shown here is derived from an EMBL/GenBank/DDBJ whole genome shotgun (WGS) entry which is preliminary data.</text>
</comment>
<protein>
    <submittedName>
        <fullName evidence="1">HAD family phosphatase</fullName>
    </submittedName>
</protein>
<dbReference type="InterPro" id="IPR006379">
    <property type="entry name" value="HAD-SF_hydro_IIB"/>
</dbReference>
<dbReference type="NCBIfam" id="TIGR01484">
    <property type="entry name" value="HAD-SF-IIB"/>
    <property type="match status" value="1"/>
</dbReference>
<dbReference type="InterPro" id="IPR036412">
    <property type="entry name" value="HAD-like_sf"/>
</dbReference>
<reference evidence="1 2" key="1">
    <citation type="submission" date="2020-08" db="EMBL/GenBank/DDBJ databases">
        <title>Genome public.</title>
        <authorList>
            <person name="Liu C."/>
            <person name="Sun Q."/>
        </authorList>
    </citation>
    <scope>NUCLEOTIDE SEQUENCE [LARGE SCALE GENOMIC DNA]</scope>
    <source>
        <strain evidence="1 2">BX4</strain>
    </source>
</reference>